<protein>
    <submittedName>
        <fullName evidence="1">Uncharacterized protein</fullName>
    </submittedName>
</protein>
<name>A0A016S7M2_9BILA</name>
<organism evidence="1 2">
    <name type="scientific">Ancylostoma ceylanicum</name>
    <dbReference type="NCBI Taxonomy" id="53326"/>
    <lineage>
        <taxon>Eukaryota</taxon>
        <taxon>Metazoa</taxon>
        <taxon>Ecdysozoa</taxon>
        <taxon>Nematoda</taxon>
        <taxon>Chromadorea</taxon>
        <taxon>Rhabditida</taxon>
        <taxon>Rhabditina</taxon>
        <taxon>Rhabditomorpha</taxon>
        <taxon>Strongyloidea</taxon>
        <taxon>Ancylostomatidae</taxon>
        <taxon>Ancylostomatinae</taxon>
        <taxon>Ancylostoma</taxon>
    </lineage>
</organism>
<evidence type="ECO:0000313" key="2">
    <source>
        <dbReference type="Proteomes" id="UP000024635"/>
    </source>
</evidence>
<reference evidence="2" key="1">
    <citation type="journal article" date="2015" name="Nat. Genet.">
        <title>The genome and transcriptome of the zoonotic hookworm Ancylostoma ceylanicum identify infection-specific gene families.</title>
        <authorList>
            <person name="Schwarz E.M."/>
            <person name="Hu Y."/>
            <person name="Antoshechkin I."/>
            <person name="Miller M.M."/>
            <person name="Sternberg P.W."/>
            <person name="Aroian R.V."/>
        </authorList>
    </citation>
    <scope>NUCLEOTIDE SEQUENCE</scope>
    <source>
        <strain evidence="2">HY135</strain>
    </source>
</reference>
<evidence type="ECO:0000313" key="1">
    <source>
        <dbReference type="EMBL" id="EYB86259.1"/>
    </source>
</evidence>
<dbReference type="AlphaFoldDB" id="A0A016S7M2"/>
<proteinExistence type="predicted"/>
<keyword evidence="2" id="KW-1185">Reference proteome</keyword>
<dbReference type="Proteomes" id="UP000024635">
    <property type="component" value="Unassembled WGS sequence"/>
</dbReference>
<gene>
    <name evidence="1" type="primary">Acey_s0282.g1274</name>
    <name evidence="1" type="ORF">Y032_0282g1274</name>
</gene>
<dbReference type="EMBL" id="JARK01001618">
    <property type="protein sequence ID" value="EYB86259.1"/>
    <property type="molecule type" value="Genomic_DNA"/>
</dbReference>
<comment type="caution">
    <text evidence="1">The sequence shown here is derived from an EMBL/GenBank/DDBJ whole genome shotgun (WGS) entry which is preliminary data.</text>
</comment>
<accession>A0A016S7M2</accession>
<sequence>MQNAAGSLPELPEGDPGGRAVNIEHCIAETAEQILRLTLDLQRSVTSDRDRFCRTESATLTTEPSGLLFVWVFVR</sequence>